<dbReference type="InterPro" id="IPR018448">
    <property type="entry name" value="TatB"/>
</dbReference>
<comment type="caution">
    <text evidence="11">The sequence shown here is derived from an EMBL/GenBank/DDBJ whole genome shotgun (WGS) entry which is preliminary data.</text>
</comment>
<dbReference type="Proteomes" id="UP000297706">
    <property type="component" value="Unassembled WGS sequence"/>
</dbReference>
<organism evidence="11 12">
    <name type="scientific">Methylotenera oryzisoli</name>
    <dbReference type="NCBI Taxonomy" id="2080758"/>
    <lineage>
        <taxon>Bacteria</taxon>
        <taxon>Pseudomonadati</taxon>
        <taxon>Pseudomonadota</taxon>
        <taxon>Betaproteobacteria</taxon>
        <taxon>Nitrosomonadales</taxon>
        <taxon>Methylophilaceae</taxon>
        <taxon>Methylotenera</taxon>
    </lineage>
</organism>
<dbReference type="NCBIfam" id="TIGR01410">
    <property type="entry name" value="tatB"/>
    <property type="match status" value="1"/>
</dbReference>
<comment type="subunit">
    <text evidence="10">The Tat system comprises two distinct complexes: a TatABC complex, containing multiple copies of TatA, TatB and TatC subunits, and a separate TatA complex, containing only TatA subunits. Substrates initially bind to the TatABC complex, which probably triggers association of the separate TatA complex to form the active translocon.</text>
</comment>
<evidence type="ECO:0000256" key="6">
    <source>
        <dbReference type="ARBA" id="ARBA00022927"/>
    </source>
</evidence>
<dbReference type="GO" id="GO:0008320">
    <property type="term" value="F:protein transmembrane transporter activity"/>
    <property type="evidence" value="ECO:0007669"/>
    <property type="project" value="UniProtKB-UniRule"/>
</dbReference>
<comment type="function">
    <text evidence="10">Part of the twin-arginine translocation (Tat) system that transports large folded proteins containing a characteristic twin-arginine motif in their signal peptide across membranes. Together with TatC, TatB is part of a receptor directly interacting with Tat signal peptides. TatB may form an oligomeric binding site that transiently accommodates folded Tat precursor proteins before their translocation.</text>
</comment>
<comment type="subcellular location">
    <subcellularLocation>
        <location evidence="10">Cell membrane</location>
        <topology evidence="10">Single-pass membrane protein</topology>
    </subcellularLocation>
    <subcellularLocation>
        <location evidence="1">Membrane</location>
        <topology evidence="1">Single-pass membrane protein</topology>
    </subcellularLocation>
</comment>
<evidence type="ECO:0000313" key="12">
    <source>
        <dbReference type="Proteomes" id="UP000297706"/>
    </source>
</evidence>
<keyword evidence="3 10" id="KW-1003">Cell membrane</keyword>
<dbReference type="PANTHER" id="PTHR33162:SF1">
    <property type="entry name" value="SEC-INDEPENDENT PROTEIN TRANSLOCASE PROTEIN TATA, CHLOROPLASTIC"/>
    <property type="match status" value="1"/>
</dbReference>
<evidence type="ECO:0000256" key="7">
    <source>
        <dbReference type="ARBA" id="ARBA00022989"/>
    </source>
</evidence>
<evidence type="ECO:0000256" key="9">
    <source>
        <dbReference type="ARBA" id="ARBA00023136"/>
    </source>
</evidence>
<evidence type="ECO:0000256" key="5">
    <source>
        <dbReference type="ARBA" id="ARBA00022692"/>
    </source>
</evidence>
<evidence type="ECO:0000256" key="4">
    <source>
        <dbReference type="ARBA" id="ARBA00022519"/>
    </source>
</evidence>
<proteinExistence type="inferred from homology"/>
<gene>
    <name evidence="10 11" type="primary">tatB</name>
    <name evidence="11" type="ORF">C3Y98_09045</name>
</gene>
<dbReference type="PRINTS" id="PR01506">
    <property type="entry name" value="TATBPROTEIN"/>
</dbReference>
<reference evidence="11 12" key="1">
    <citation type="submission" date="2018-02" db="EMBL/GenBank/DDBJ databases">
        <title>A novel lanthanide dependent methylotroph, Methylotenera sp. La3113.</title>
        <authorList>
            <person name="Lv H."/>
            <person name="Tani A."/>
        </authorList>
    </citation>
    <scope>NUCLEOTIDE SEQUENCE [LARGE SCALE GENOMIC DNA]</scope>
    <source>
        <strain evidence="11 12">La3113</strain>
    </source>
</reference>
<sequence>MFDIAFSELVVIGVVALIVIGPDKLPKVARTAGHLFGRAQRYVNDIRSEMDNELRLEELKKLQDEILENTQSAPKYQVGQVIRHGQIIRDDLIANNAQILNDIDVNEDLTTRTVHPTTMTEGDYIPTPLRAQALNQAQINKTMSNQQTASNQG</sequence>
<name>A0A4Y9VQI2_9PROT</name>
<dbReference type="PANTHER" id="PTHR33162">
    <property type="entry name" value="SEC-INDEPENDENT PROTEIN TRANSLOCASE PROTEIN TATA, CHLOROPLASTIC"/>
    <property type="match status" value="1"/>
</dbReference>
<evidence type="ECO:0000256" key="8">
    <source>
        <dbReference type="ARBA" id="ARBA00023010"/>
    </source>
</evidence>
<protein>
    <recommendedName>
        <fullName evidence="10">Sec-independent protein translocase protein TatB</fullName>
    </recommendedName>
</protein>
<dbReference type="AlphaFoldDB" id="A0A4Y9VQI2"/>
<keyword evidence="2 10" id="KW-0813">Transport</keyword>
<dbReference type="OrthoDB" id="9816005at2"/>
<dbReference type="GO" id="GO:0043953">
    <property type="term" value="P:protein transport by the Tat complex"/>
    <property type="evidence" value="ECO:0007669"/>
    <property type="project" value="UniProtKB-UniRule"/>
</dbReference>
<keyword evidence="4" id="KW-0997">Cell inner membrane</keyword>
<keyword evidence="8 10" id="KW-0811">Translocation</keyword>
<keyword evidence="5 10" id="KW-0812">Transmembrane</keyword>
<evidence type="ECO:0000313" key="11">
    <source>
        <dbReference type="EMBL" id="TFW70810.1"/>
    </source>
</evidence>
<dbReference type="Gene3D" id="1.20.5.3310">
    <property type="match status" value="1"/>
</dbReference>
<dbReference type="RefSeq" id="WP_135278270.1">
    <property type="nucleotide sequence ID" value="NZ_PQVH01000011.1"/>
</dbReference>
<dbReference type="InterPro" id="IPR003369">
    <property type="entry name" value="TatA/B/E"/>
</dbReference>
<evidence type="ECO:0000256" key="2">
    <source>
        <dbReference type="ARBA" id="ARBA00022448"/>
    </source>
</evidence>
<evidence type="ECO:0000256" key="1">
    <source>
        <dbReference type="ARBA" id="ARBA00004167"/>
    </source>
</evidence>
<dbReference type="Pfam" id="PF02416">
    <property type="entry name" value="TatA_B_E"/>
    <property type="match status" value="1"/>
</dbReference>
<keyword evidence="6 10" id="KW-0653">Protein transport</keyword>
<accession>A0A4Y9VQI2</accession>
<keyword evidence="9 10" id="KW-0472">Membrane</keyword>
<dbReference type="GO" id="GO:0033281">
    <property type="term" value="C:TAT protein transport complex"/>
    <property type="evidence" value="ECO:0007669"/>
    <property type="project" value="UniProtKB-UniRule"/>
</dbReference>
<comment type="similarity">
    <text evidence="10">Belongs to the TatB family.</text>
</comment>
<evidence type="ECO:0000256" key="3">
    <source>
        <dbReference type="ARBA" id="ARBA00022475"/>
    </source>
</evidence>
<keyword evidence="12" id="KW-1185">Reference proteome</keyword>
<dbReference type="EMBL" id="PQVH01000011">
    <property type="protein sequence ID" value="TFW70810.1"/>
    <property type="molecule type" value="Genomic_DNA"/>
</dbReference>
<keyword evidence="7 10" id="KW-1133">Transmembrane helix</keyword>
<evidence type="ECO:0000256" key="10">
    <source>
        <dbReference type="HAMAP-Rule" id="MF_00237"/>
    </source>
</evidence>
<dbReference type="HAMAP" id="MF_00237">
    <property type="entry name" value="TatB"/>
    <property type="match status" value="1"/>
</dbReference>